<dbReference type="EMBL" id="KZ679009">
    <property type="protein sequence ID" value="PSS21981.1"/>
    <property type="molecule type" value="Genomic_DNA"/>
</dbReference>
<keyword evidence="4" id="KW-1185">Reference proteome</keyword>
<dbReference type="Proteomes" id="UP000241818">
    <property type="component" value="Unassembled WGS sequence"/>
</dbReference>
<sequence length="106" mass="11731">MGLFFVGLLWIFFFSVTLQSWTLQGHDATAHGKVLSVLKRHAPRIHGPRPSSVHAPWKNNAMCSLCAEIPLPPRHPLPSRTSSSCRVLSPVPRYSPSVSKESSEKS</sequence>
<accession>A0A2T3B5F2</accession>
<feature type="chain" id="PRO_5015771645" description="Secreted protein" evidence="2">
    <location>
        <begin position="20"/>
        <end position="106"/>
    </location>
</feature>
<feature type="region of interest" description="Disordered" evidence="1">
    <location>
        <begin position="78"/>
        <end position="106"/>
    </location>
</feature>
<organism evidence="3 4">
    <name type="scientific">Amorphotheca resinae ATCC 22711</name>
    <dbReference type="NCBI Taxonomy" id="857342"/>
    <lineage>
        <taxon>Eukaryota</taxon>
        <taxon>Fungi</taxon>
        <taxon>Dikarya</taxon>
        <taxon>Ascomycota</taxon>
        <taxon>Pezizomycotina</taxon>
        <taxon>Leotiomycetes</taxon>
        <taxon>Helotiales</taxon>
        <taxon>Amorphothecaceae</taxon>
        <taxon>Amorphotheca</taxon>
    </lineage>
</organism>
<reference evidence="3 4" key="1">
    <citation type="journal article" date="2018" name="New Phytol.">
        <title>Comparative genomics and transcriptomics depict ericoid mycorrhizal fungi as versatile saprotrophs and plant mutualists.</title>
        <authorList>
            <person name="Martino E."/>
            <person name="Morin E."/>
            <person name="Grelet G.A."/>
            <person name="Kuo A."/>
            <person name="Kohler A."/>
            <person name="Daghino S."/>
            <person name="Barry K.W."/>
            <person name="Cichocki N."/>
            <person name="Clum A."/>
            <person name="Dockter R.B."/>
            <person name="Hainaut M."/>
            <person name="Kuo R.C."/>
            <person name="LaButti K."/>
            <person name="Lindahl B.D."/>
            <person name="Lindquist E.A."/>
            <person name="Lipzen A."/>
            <person name="Khouja H.R."/>
            <person name="Magnuson J."/>
            <person name="Murat C."/>
            <person name="Ohm R.A."/>
            <person name="Singer S.W."/>
            <person name="Spatafora J.W."/>
            <person name="Wang M."/>
            <person name="Veneault-Fourrey C."/>
            <person name="Henrissat B."/>
            <person name="Grigoriev I.V."/>
            <person name="Martin F.M."/>
            <person name="Perotto S."/>
        </authorList>
    </citation>
    <scope>NUCLEOTIDE SEQUENCE [LARGE SCALE GENOMIC DNA]</scope>
    <source>
        <strain evidence="3 4">ATCC 22711</strain>
    </source>
</reference>
<gene>
    <name evidence="3" type="ORF">M430DRAFT_219615</name>
</gene>
<name>A0A2T3B5F2_AMORE</name>
<keyword evidence="2" id="KW-0732">Signal</keyword>
<proteinExistence type="predicted"/>
<dbReference type="AlphaFoldDB" id="A0A2T3B5F2"/>
<evidence type="ECO:0008006" key="5">
    <source>
        <dbReference type="Google" id="ProtNLM"/>
    </source>
</evidence>
<dbReference type="InParanoid" id="A0A2T3B5F2"/>
<evidence type="ECO:0000313" key="4">
    <source>
        <dbReference type="Proteomes" id="UP000241818"/>
    </source>
</evidence>
<protein>
    <recommendedName>
        <fullName evidence="5">Secreted protein</fullName>
    </recommendedName>
</protein>
<evidence type="ECO:0000256" key="1">
    <source>
        <dbReference type="SAM" id="MobiDB-lite"/>
    </source>
</evidence>
<feature type="signal peptide" evidence="2">
    <location>
        <begin position="1"/>
        <end position="19"/>
    </location>
</feature>
<dbReference type="RefSeq" id="XP_024722136.1">
    <property type="nucleotide sequence ID" value="XM_024864608.1"/>
</dbReference>
<dbReference type="GeneID" id="36572689"/>
<evidence type="ECO:0000313" key="3">
    <source>
        <dbReference type="EMBL" id="PSS21981.1"/>
    </source>
</evidence>
<evidence type="ECO:0000256" key="2">
    <source>
        <dbReference type="SAM" id="SignalP"/>
    </source>
</evidence>